<dbReference type="Proteomes" id="UP000632766">
    <property type="component" value="Unassembled WGS sequence"/>
</dbReference>
<evidence type="ECO:0000313" key="2">
    <source>
        <dbReference type="EMBL" id="MBH8563661.1"/>
    </source>
</evidence>
<dbReference type="SUPFAM" id="SSF110857">
    <property type="entry name" value="Gamma-glutamyl cyclotransferase-like"/>
    <property type="match status" value="1"/>
</dbReference>
<organism evidence="2 3">
    <name type="scientific">Amazonocrinis nigriterrae CENA67</name>
    <dbReference type="NCBI Taxonomy" id="2794033"/>
    <lineage>
        <taxon>Bacteria</taxon>
        <taxon>Bacillati</taxon>
        <taxon>Cyanobacteriota</taxon>
        <taxon>Cyanophyceae</taxon>
        <taxon>Nostocales</taxon>
        <taxon>Nostocaceae</taxon>
        <taxon>Amazonocrinis</taxon>
        <taxon>Amazonocrinis nigriterrae</taxon>
    </lineage>
</organism>
<dbReference type="InterPro" id="IPR009288">
    <property type="entry name" value="AIG2-like_dom"/>
</dbReference>
<protein>
    <submittedName>
        <fullName evidence="2">Gamma-glutamylcyclotransferase</fullName>
    </submittedName>
</protein>
<dbReference type="Pfam" id="PF06094">
    <property type="entry name" value="GGACT"/>
    <property type="match status" value="1"/>
</dbReference>
<feature type="domain" description="Gamma-glutamylcyclotransferase AIG2-like" evidence="1">
    <location>
        <begin position="14"/>
        <end position="139"/>
    </location>
</feature>
<sequence length="151" mass="16845">MAKSNANFSGGVRVFVYGTLKPGEANYGRYCSHKVVDATRAVALGKLFALPMGYPAMTTGDYPVHGYLLSFADRSILDTLDELEDYQPTRQISENLYNRQQVEIYNLHGLSLGRAWVYLMTLELVDNLGGIPQPDGWWSGRGLTTKRGCEF</sequence>
<dbReference type="CDD" id="cd06661">
    <property type="entry name" value="GGCT_like"/>
    <property type="match status" value="1"/>
</dbReference>
<name>A0A8J7LBF0_9NOST</name>
<dbReference type="InterPro" id="IPR013024">
    <property type="entry name" value="GGCT-like"/>
</dbReference>
<comment type="caution">
    <text evidence="2">The sequence shown here is derived from an EMBL/GenBank/DDBJ whole genome shotgun (WGS) entry which is preliminary data.</text>
</comment>
<keyword evidence="3" id="KW-1185">Reference proteome</keyword>
<proteinExistence type="predicted"/>
<evidence type="ECO:0000259" key="1">
    <source>
        <dbReference type="Pfam" id="PF06094"/>
    </source>
</evidence>
<reference evidence="2 3" key="1">
    <citation type="journal article" date="2021" name="Int. J. Syst. Evol. Microbiol.">
        <title>Amazonocrinis nigriterrae gen. nov., sp. nov., Atlanticothrix silvestris gen. nov., sp. nov. and Dendronalium phyllosphericum gen. nov., sp. nov., nostocacean cyanobacteria from Brazilian environments.</title>
        <authorList>
            <person name="Alvarenga D.O."/>
            <person name="Andreote A.P.D."/>
            <person name="Branco L.H.Z."/>
            <person name="Delbaje E."/>
            <person name="Cruz R.B."/>
            <person name="Varani A.M."/>
            <person name="Fiore M.F."/>
        </authorList>
    </citation>
    <scope>NUCLEOTIDE SEQUENCE [LARGE SCALE GENOMIC DNA]</scope>
    <source>
        <strain evidence="2 3">CENA67</strain>
    </source>
</reference>
<accession>A0A8J7LBF0</accession>
<dbReference type="EMBL" id="JAECZC010000028">
    <property type="protein sequence ID" value="MBH8563661.1"/>
    <property type="molecule type" value="Genomic_DNA"/>
</dbReference>
<evidence type="ECO:0000313" key="3">
    <source>
        <dbReference type="Proteomes" id="UP000632766"/>
    </source>
</evidence>
<dbReference type="Gene3D" id="3.10.490.10">
    <property type="entry name" value="Gamma-glutamyl cyclotransferase-like"/>
    <property type="match status" value="1"/>
</dbReference>
<dbReference type="InterPro" id="IPR036568">
    <property type="entry name" value="GGCT-like_sf"/>
</dbReference>
<dbReference type="RefSeq" id="WP_198125532.1">
    <property type="nucleotide sequence ID" value="NZ_JAECZC010000028.1"/>
</dbReference>
<dbReference type="AlphaFoldDB" id="A0A8J7LBF0"/>
<gene>
    <name evidence="2" type="ORF">I8748_15930</name>
</gene>